<feature type="domain" description="Glycosyl transferase family 1" evidence="1">
    <location>
        <begin position="185"/>
        <end position="346"/>
    </location>
</feature>
<organism evidence="3 4">
    <name type="scientific">Ferrimonas sediminum</name>
    <dbReference type="NCBI Taxonomy" id="718193"/>
    <lineage>
        <taxon>Bacteria</taxon>
        <taxon>Pseudomonadati</taxon>
        <taxon>Pseudomonadota</taxon>
        <taxon>Gammaproteobacteria</taxon>
        <taxon>Alteromonadales</taxon>
        <taxon>Ferrimonadaceae</taxon>
        <taxon>Ferrimonas</taxon>
    </lineage>
</organism>
<dbReference type="OrthoDB" id="9775208at2"/>
<dbReference type="InterPro" id="IPR028098">
    <property type="entry name" value="Glyco_trans_4-like_N"/>
</dbReference>
<dbReference type="Gene3D" id="3.40.50.2000">
    <property type="entry name" value="Glycogen Phosphorylase B"/>
    <property type="match status" value="2"/>
</dbReference>
<evidence type="ECO:0000259" key="2">
    <source>
        <dbReference type="Pfam" id="PF13439"/>
    </source>
</evidence>
<dbReference type="PANTHER" id="PTHR12526">
    <property type="entry name" value="GLYCOSYLTRANSFERASE"/>
    <property type="match status" value="1"/>
</dbReference>
<evidence type="ECO:0000313" key="4">
    <source>
        <dbReference type="Proteomes" id="UP000199527"/>
    </source>
</evidence>
<dbReference type="GO" id="GO:1901135">
    <property type="term" value="P:carbohydrate derivative metabolic process"/>
    <property type="evidence" value="ECO:0007669"/>
    <property type="project" value="UniProtKB-ARBA"/>
</dbReference>
<evidence type="ECO:0000313" key="3">
    <source>
        <dbReference type="EMBL" id="SDJ92338.1"/>
    </source>
</evidence>
<gene>
    <name evidence="3" type="ORF">SAMN04488540_115102</name>
</gene>
<feature type="domain" description="Glycosyltransferase subfamily 4-like N-terminal" evidence="2">
    <location>
        <begin position="58"/>
        <end position="173"/>
    </location>
</feature>
<dbReference type="SUPFAM" id="SSF53756">
    <property type="entry name" value="UDP-Glycosyltransferase/glycogen phosphorylase"/>
    <property type="match status" value="1"/>
</dbReference>
<keyword evidence="4" id="KW-1185">Reference proteome</keyword>
<dbReference type="RefSeq" id="WP_090367083.1">
    <property type="nucleotide sequence ID" value="NZ_FNEM01000015.1"/>
</dbReference>
<accession>A0A1G8XP69</accession>
<sequence length="371" mass="40840">MSKQKIKVLVIADYLGRSNLNPVRPEAAQLFGLQQSGEADISVLCSPESVLVDYYRDNGLTVIPHKIDGKLSLKSIRFIRKLIREQGFELLHLFNSRAISNGATAAIGLPVKVIAYRGQTGSIKRYDPSSYLNMLHPRIDKIVCVAKAVELDLRKHLWGSKDKLITIYKGHSLDWYQAPKADLSELNLPDDAFTLSLVANLRPRKGLHVLMEATHHFPKDAPIYTLLVGANPDDPKVKEMAAKAVDPSKVIALGYRNDAPQVSGASDIIVLPTTKREGLSRAILEGMAYGRAAVVTSTGGNAELVKDGESGYVVDPSDAPALGKAITRLWQNRDQTDAFGANARQRIETIFNVQQGIDKHLQLYKQLTGRQ</sequence>
<name>A0A1G8XP69_9GAMM</name>
<reference evidence="4" key="1">
    <citation type="submission" date="2016-10" db="EMBL/GenBank/DDBJ databases">
        <authorList>
            <person name="Varghese N."/>
            <person name="Submissions S."/>
        </authorList>
    </citation>
    <scope>NUCLEOTIDE SEQUENCE [LARGE SCALE GENOMIC DNA]</scope>
    <source>
        <strain evidence="4">DSM 23317</strain>
    </source>
</reference>
<dbReference type="PANTHER" id="PTHR12526:SF630">
    <property type="entry name" value="GLYCOSYLTRANSFERASE"/>
    <property type="match status" value="1"/>
</dbReference>
<keyword evidence="3" id="KW-0808">Transferase</keyword>
<dbReference type="Pfam" id="PF00534">
    <property type="entry name" value="Glycos_transf_1"/>
    <property type="match status" value="1"/>
</dbReference>
<dbReference type="InterPro" id="IPR001296">
    <property type="entry name" value="Glyco_trans_1"/>
</dbReference>
<evidence type="ECO:0000259" key="1">
    <source>
        <dbReference type="Pfam" id="PF00534"/>
    </source>
</evidence>
<protein>
    <submittedName>
        <fullName evidence="3">Glycosyltransferase involved in cell wall bisynthesis</fullName>
    </submittedName>
</protein>
<dbReference type="AlphaFoldDB" id="A0A1G8XP69"/>
<dbReference type="Proteomes" id="UP000199527">
    <property type="component" value="Unassembled WGS sequence"/>
</dbReference>
<dbReference type="Pfam" id="PF13439">
    <property type="entry name" value="Glyco_transf_4"/>
    <property type="match status" value="1"/>
</dbReference>
<proteinExistence type="predicted"/>
<dbReference type="EMBL" id="FNEM01000015">
    <property type="protein sequence ID" value="SDJ92338.1"/>
    <property type="molecule type" value="Genomic_DNA"/>
</dbReference>
<dbReference type="GO" id="GO:0016757">
    <property type="term" value="F:glycosyltransferase activity"/>
    <property type="evidence" value="ECO:0007669"/>
    <property type="project" value="InterPro"/>
</dbReference>